<dbReference type="Pfam" id="PF10263">
    <property type="entry name" value="SprT-like"/>
    <property type="match status" value="1"/>
</dbReference>
<dbReference type="RefSeq" id="WP_231004661.1">
    <property type="nucleotide sequence ID" value="NZ_JAJNEC010000005.1"/>
</dbReference>
<dbReference type="InterPro" id="IPR006640">
    <property type="entry name" value="SprT-like_domain"/>
</dbReference>
<name>A0ABS8PSY7_9BACT</name>
<evidence type="ECO:0000313" key="3">
    <source>
        <dbReference type="Proteomes" id="UP001199816"/>
    </source>
</evidence>
<gene>
    <name evidence="2" type="ORF">LQ567_11545</name>
</gene>
<evidence type="ECO:0000313" key="2">
    <source>
        <dbReference type="EMBL" id="MCD2423398.1"/>
    </source>
</evidence>
<evidence type="ECO:0000259" key="1">
    <source>
        <dbReference type="Pfam" id="PF10263"/>
    </source>
</evidence>
<feature type="domain" description="SprT-like" evidence="1">
    <location>
        <begin position="31"/>
        <end position="104"/>
    </location>
</feature>
<organism evidence="2 3">
    <name type="scientific">Niabella pedocola</name>
    <dbReference type="NCBI Taxonomy" id="1752077"/>
    <lineage>
        <taxon>Bacteria</taxon>
        <taxon>Pseudomonadati</taxon>
        <taxon>Bacteroidota</taxon>
        <taxon>Chitinophagia</taxon>
        <taxon>Chitinophagales</taxon>
        <taxon>Chitinophagaceae</taxon>
        <taxon>Niabella</taxon>
    </lineage>
</organism>
<proteinExistence type="predicted"/>
<keyword evidence="3" id="KW-1185">Reference proteome</keyword>
<protein>
    <submittedName>
        <fullName evidence="2">SprT-like domain-containing protein</fullName>
    </submittedName>
</protein>
<accession>A0ABS8PSY7</accession>
<sequence length="207" mass="23931">MPKKQVPMGQLAAYLPDDTYEAVLAYLDHYKVHLTIAKSRSSVLGDYRHRLAAEHHRISVNGNLNKYAFLITLLHELAHLVTFEQFGNKVAAHGREWKQHYGQLLAQFLQKKVFPVDIAAELQRSLHNPGASTCAEEGLQRILYRYDDRKKHYYLVEELPPGALFVLPDGRVFKKGKKRTKRFECLEMKTGKLYLFSPVYEVYAPQD</sequence>
<comment type="caution">
    <text evidence="2">The sequence shown here is derived from an EMBL/GenBank/DDBJ whole genome shotgun (WGS) entry which is preliminary data.</text>
</comment>
<dbReference type="Proteomes" id="UP001199816">
    <property type="component" value="Unassembled WGS sequence"/>
</dbReference>
<reference evidence="2 3" key="1">
    <citation type="submission" date="2021-11" db="EMBL/GenBank/DDBJ databases">
        <title>Genomic of Niabella pedocola.</title>
        <authorList>
            <person name="Wu T."/>
        </authorList>
    </citation>
    <scope>NUCLEOTIDE SEQUENCE [LARGE SCALE GENOMIC DNA]</scope>
    <source>
        <strain evidence="2 3">JCM 31011</strain>
    </source>
</reference>
<dbReference type="EMBL" id="JAJNEC010000005">
    <property type="protein sequence ID" value="MCD2423398.1"/>
    <property type="molecule type" value="Genomic_DNA"/>
</dbReference>